<dbReference type="Proteomes" id="UP001159363">
    <property type="component" value="Chromosome 4"/>
</dbReference>
<feature type="compositionally biased region" description="Polar residues" evidence="1">
    <location>
        <begin position="1"/>
        <end position="19"/>
    </location>
</feature>
<organism evidence="2 3">
    <name type="scientific">Dryococelus australis</name>
    <dbReference type="NCBI Taxonomy" id="614101"/>
    <lineage>
        <taxon>Eukaryota</taxon>
        <taxon>Metazoa</taxon>
        <taxon>Ecdysozoa</taxon>
        <taxon>Arthropoda</taxon>
        <taxon>Hexapoda</taxon>
        <taxon>Insecta</taxon>
        <taxon>Pterygota</taxon>
        <taxon>Neoptera</taxon>
        <taxon>Polyneoptera</taxon>
        <taxon>Phasmatodea</taxon>
        <taxon>Verophasmatodea</taxon>
        <taxon>Anareolatae</taxon>
        <taxon>Phasmatidae</taxon>
        <taxon>Eurycanthinae</taxon>
        <taxon>Dryococelus</taxon>
    </lineage>
</organism>
<keyword evidence="3" id="KW-1185">Reference proteome</keyword>
<dbReference type="Pfam" id="PF03564">
    <property type="entry name" value="DUF1759"/>
    <property type="match status" value="1"/>
</dbReference>
<dbReference type="EMBL" id="JARBHB010000005">
    <property type="protein sequence ID" value="KAJ8883490.1"/>
    <property type="molecule type" value="Genomic_DNA"/>
</dbReference>
<comment type="caution">
    <text evidence="2">The sequence shown here is derived from an EMBL/GenBank/DDBJ whole genome shotgun (WGS) entry which is preliminary data.</text>
</comment>
<sequence>MRIQYSTQENDRYNASTPTPRGLSPEAMSRGKGSTEGGNGRRENIKGRNRKKGKKGREERGNKGKGKQGKKGKTRKKNERKGIMGGKENKRGRGNKVWGQNQRGNKVKKGGKRGGGMKYFPHNIPEWWDLMLTSEMPAAKAYRRIENTANVPHTDQVKLIGLVEWYKPKHCTTLAIKLWHVWSDFGGGNLWLWKELDVPITRATSVAHPAEKFHYLVTSLEFEPLRLVTVLPLTEDNYALAWATLTDRYQDISIIATAHWEKKVQFSATASNSSHKLRQLLDTVNENLEH</sequence>
<accession>A0ABQ9HGT7</accession>
<feature type="compositionally biased region" description="Basic residues" evidence="1">
    <location>
        <begin position="63"/>
        <end position="79"/>
    </location>
</feature>
<evidence type="ECO:0000256" key="1">
    <source>
        <dbReference type="SAM" id="MobiDB-lite"/>
    </source>
</evidence>
<name>A0ABQ9HGT7_9NEOP</name>
<protein>
    <submittedName>
        <fullName evidence="2">Uncharacterized protein</fullName>
    </submittedName>
</protein>
<reference evidence="2 3" key="1">
    <citation type="submission" date="2023-02" db="EMBL/GenBank/DDBJ databases">
        <title>LHISI_Scaffold_Assembly.</title>
        <authorList>
            <person name="Stuart O.P."/>
            <person name="Cleave R."/>
            <person name="Magrath M.J.L."/>
            <person name="Mikheyev A.S."/>
        </authorList>
    </citation>
    <scope>NUCLEOTIDE SEQUENCE [LARGE SCALE GENOMIC DNA]</scope>
    <source>
        <strain evidence="2">Daus_M_001</strain>
        <tissue evidence="2">Leg muscle</tissue>
    </source>
</reference>
<gene>
    <name evidence="2" type="ORF">PR048_015334</name>
</gene>
<feature type="compositionally biased region" description="Low complexity" evidence="1">
    <location>
        <begin position="95"/>
        <end position="104"/>
    </location>
</feature>
<feature type="region of interest" description="Disordered" evidence="1">
    <location>
        <begin position="1"/>
        <end position="116"/>
    </location>
</feature>
<dbReference type="InterPro" id="IPR005312">
    <property type="entry name" value="DUF1759"/>
</dbReference>
<evidence type="ECO:0000313" key="3">
    <source>
        <dbReference type="Proteomes" id="UP001159363"/>
    </source>
</evidence>
<evidence type="ECO:0000313" key="2">
    <source>
        <dbReference type="EMBL" id="KAJ8883490.1"/>
    </source>
</evidence>
<proteinExistence type="predicted"/>